<accession>A0A0L6U996</accession>
<dbReference type="EMBL" id="LAVV01014049">
    <property type="protein sequence ID" value="KNZ45091.1"/>
    <property type="molecule type" value="Genomic_DNA"/>
</dbReference>
<keyword evidence="2" id="KW-1185">Reference proteome</keyword>
<evidence type="ECO:0000313" key="2">
    <source>
        <dbReference type="Proteomes" id="UP000037035"/>
    </source>
</evidence>
<sequence length="179" mass="19420">MQWPGCVMPPDDDHPPVPSVEGALSAKIVANIGGIQAQNPPCKKLTGSHEIPVLISPKNNKILSGSLLIGSPFGLWQWYVATCWPPPNPAPPLGGTGVPLSPADSKGVESKEYLHFAHIDPVDLVIQKALDDLGITHYLAFRNFKPCELEDAGIKKGHSRSLISSLSKFECYLKTHQRQ</sequence>
<reference evidence="1 2" key="1">
    <citation type="submission" date="2015-08" db="EMBL/GenBank/DDBJ databases">
        <title>Next Generation Sequencing and Analysis of the Genome of Puccinia sorghi L Schw, the Causal Agent of Maize Common Rust.</title>
        <authorList>
            <person name="Rochi L."/>
            <person name="Burguener G."/>
            <person name="Darino M."/>
            <person name="Turjanski A."/>
            <person name="Kreff E."/>
            <person name="Dieguez M.J."/>
            <person name="Sacco F."/>
        </authorList>
    </citation>
    <scope>NUCLEOTIDE SEQUENCE [LARGE SCALE GENOMIC DNA]</scope>
    <source>
        <strain evidence="1 2">RO10H11247</strain>
    </source>
</reference>
<comment type="caution">
    <text evidence="1">The sequence shown here is derived from an EMBL/GenBank/DDBJ whole genome shotgun (WGS) entry which is preliminary data.</text>
</comment>
<evidence type="ECO:0008006" key="3">
    <source>
        <dbReference type="Google" id="ProtNLM"/>
    </source>
</evidence>
<dbReference type="AlphaFoldDB" id="A0A0L6U996"/>
<dbReference type="Proteomes" id="UP000037035">
    <property type="component" value="Unassembled WGS sequence"/>
</dbReference>
<gene>
    <name evidence="1" type="ORF">VP01_84g6</name>
</gene>
<dbReference type="VEuPathDB" id="FungiDB:VP01_84g6"/>
<name>A0A0L6U996_9BASI</name>
<proteinExistence type="predicted"/>
<protein>
    <recommendedName>
        <fullName evidence="3">SAM domain-containing protein</fullName>
    </recommendedName>
</protein>
<evidence type="ECO:0000313" key="1">
    <source>
        <dbReference type="EMBL" id="KNZ45091.1"/>
    </source>
</evidence>
<organism evidence="1 2">
    <name type="scientific">Puccinia sorghi</name>
    <dbReference type="NCBI Taxonomy" id="27349"/>
    <lineage>
        <taxon>Eukaryota</taxon>
        <taxon>Fungi</taxon>
        <taxon>Dikarya</taxon>
        <taxon>Basidiomycota</taxon>
        <taxon>Pucciniomycotina</taxon>
        <taxon>Pucciniomycetes</taxon>
        <taxon>Pucciniales</taxon>
        <taxon>Pucciniaceae</taxon>
        <taxon>Puccinia</taxon>
    </lineage>
</organism>